<protein>
    <recommendedName>
        <fullName evidence="3">dUTPase</fullName>
    </recommendedName>
</protein>
<dbReference type="AlphaFoldDB" id="A0A0D0HT90"/>
<dbReference type="InterPro" id="IPR016947">
    <property type="entry name" value="UCP030140"/>
</dbReference>
<dbReference type="PATRIC" id="fig|265546.4.peg.1603"/>
<dbReference type="Gene3D" id="1.10.4010.10">
    <property type="entry name" value="Type II deoxyuridine triphosphatase"/>
    <property type="match status" value="1"/>
</dbReference>
<name>A0A0D0HT90_9BACL</name>
<evidence type="ECO:0000313" key="2">
    <source>
        <dbReference type="Proteomes" id="UP000032047"/>
    </source>
</evidence>
<reference evidence="1 2" key="1">
    <citation type="submission" date="2015-01" db="EMBL/GenBank/DDBJ databases">
        <title>Genome sequence of Anoxybacillus ayderensis strain AB04.</title>
        <authorList>
            <person name="Belduz A.O."/>
            <person name="Canakci S."/>
            <person name="Chan K.-G."/>
            <person name="Kahar U.M."/>
            <person name="Yaakob A.S."/>
            <person name="Chan C.S."/>
            <person name="Goh K.M."/>
        </authorList>
    </citation>
    <scope>NUCLEOTIDE SEQUENCE [LARGE SCALE GENOMIC DNA]</scope>
    <source>
        <strain evidence="1 2">AB04</strain>
    </source>
</reference>
<dbReference type="InterPro" id="IPR014871">
    <property type="entry name" value="dUTPase/dCTP_pyrophosphatase"/>
</dbReference>
<comment type="caution">
    <text evidence="1">The sequence shown here is derived from an EMBL/GenBank/DDBJ whole genome shotgun (WGS) entry which is preliminary data.</text>
</comment>
<evidence type="ECO:0008006" key="3">
    <source>
        <dbReference type="Google" id="ProtNLM"/>
    </source>
</evidence>
<dbReference type="SUPFAM" id="SSF101386">
    <property type="entry name" value="all-alpha NTP pyrophosphatases"/>
    <property type="match status" value="1"/>
</dbReference>
<dbReference type="EMBL" id="JXTG01000007">
    <property type="protein sequence ID" value="KIP21113.1"/>
    <property type="molecule type" value="Genomic_DNA"/>
</dbReference>
<sequence length="159" mass="18580">MDLSKLFDMQRELDERIEKQHPRQPDDRRIYSKLLALLVEIGELANETRCFKFWSNKGPSSKAKILEEGADVLHFLLSIGNEIHVKPSVEIIPITKISLDAQFLALYDQARLANIKEQWEWTFNLYVGLMETLGFTWDEVEAAYMRKNAVNHHRQESGY</sequence>
<keyword evidence="2" id="KW-1185">Reference proteome</keyword>
<dbReference type="CDD" id="cd11527">
    <property type="entry name" value="NTP-PPase_dUTPase"/>
    <property type="match status" value="1"/>
</dbReference>
<accession>A0A0D0HT90</accession>
<dbReference type="Proteomes" id="UP000032047">
    <property type="component" value="Unassembled WGS sequence"/>
</dbReference>
<evidence type="ECO:0000313" key="1">
    <source>
        <dbReference type="EMBL" id="KIP21113.1"/>
    </source>
</evidence>
<dbReference type="Pfam" id="PF08761">
    <property type="entry name" value="dUTPase_2"/>
    <property type="match status" value="1"/>
</dbReference>
<dbReference type="PIRSF" id="PIRSF030140">
    <property type="entry name" value="UCP030140"/>
    <property type="match status" value="1"/>
</dbReference>
<organism evidence="1 2">
    <name type="scientific">Anoxybacillus ayderensis</name>
    <dbReference type="NCBI Taxonomy" id="265546"/>
    <lineage>
        <taxon>Bacteria</taxon>
        <taxon>Bacillati</taxon>
        <taxon>Bacillota</taxon>
        <taxon>Bacilli</taxon>
        <taxon>Bacillales</taxon>
        <taxon>Anoxybacillaceae</taxon>
        <taxon>Anoxybacillus</taxon>
    </lineage>
</organism>
<proteinExistence type="predicted"/>
<gene>
    <name evidence="1" type="ORF">JV16_01607</name>
</gene>